<dbReference type="Pfam" id="PF15418">
    <property type="entry name" value="DUF4625"/>
    <property type="match status" value="1"/>
</dbReference>
<dbReference type="Proteomes" id="UP000831290">
    <property type="component" value="Chromosome"/>
</dbReference>
<proteinExistence type="predicted"/>
<dbReference type="RefSeq" id="WP_255842930.1">
    <property type="nucleotide sequence ID" value="NZ_CP094358.1"/>
</dbReference>
<reference evidence="2" key="1">
    <citation type="submission" date="2022-03" db="EMBL/GenBank/DDBJ databases">
        <title>Description of Abyssus ytuae gen. nov., sp. nov., a novel member of the family Flavobacteriaceae isolated from the sediment of Mariana Trench.</title>
        <authorList>
            <person name="Zhang J."/>
            <person name="Xu X."/>
        </authorList>
    </citation>
    <scope>NUCLEOTIDE SEQUENCE</scope>
    <source>
        <strain evidence="2">MT3330</strain>
    </source>
</reference>
<evidence type="ECO:0000313" key="2">
    <source>
        <dbReference type="EMBL" id="UOB17465.1"/>
    </source>
</evidence>
<dbReference type="KEGG" id="fbm:MQE35_17230"/>
<dbReference type="PROSITE" id="PS51257">
    <property type="entry name" value="PROKAR_LIPOPROTEIN"/>
    <property type="match status" value="1"/>
</dbReference>
<organism evidence="2 3">
    <name type="scientific">Abyssalbus ytuae</name>
    <dbReference type="NCBI Taxonomy" id="2926907"/>
    <lineage>
        <taxon>Bacteria</taxon>
        <taxon>Pseudomonadati</taxon>
        <taxon>Bacteroidota</taxon>
        <taxon>Flavobacteriia</taxon>
        <taxon>Flavobacteriales</taxon>
        <taxon>Flavobacteriaceae</taxon>
        <taxon>Abyssalbus</taxon>
    </lineage>
</organism>
<keyword evidence="1" id="KW-0732">Signal</keyword>
<gene>
    <name evidence="2" type="ORF">MQE35_17230</name>
</gene>
<dbReference type="InterPro" id="IPR027829">
    <property type="entry name" value="DUF4625"/>
</dbReference>
<sequence>MKKNFILYLIALLAFLITSCNNDDDDAQLPTPTINEVEIGSDNQGIIGRDFHFNIEVVAGNMIDLVQININPREDEIYSHNWSFEIIWDEFKGIKNATVHKHFDVPEDAAEGKYDFIITVTDENGTKLEETFEVEIIDPANLPVDPKLSVVFRNQGNLIVINEEYEEPEEGVVFVKNDTLSNFLYVENVKDAGKMYILMIKKSLNHRPETIDDVDFSKAIVMDTYEHSGWENISTFYNSVVNVRSAPKLVVGTTHDNNVPNPNPVDGDKIWENTEYYYGAVYTNTTHNLSIHHYIEVTVEGF</sequence>
<dbReference type="AlphaFoldDB" id="A0A9E6ZN87"/>
<keyword evidence="3" id="KW-1185">Reference proteome</keyword>
<dbReference type="EMBL" id="CP094358">
    <property type="protein sequence ID" value="UOB17465.1"/>
    <property type="molecule type" value="Genomic_DNA"/>
</dbReference>
<evidence type="ECO:0000256" key="1">
    <source>
        <dbReference type="SAM" id="SignalP"/>
    </source>
</evidence>
<protein>
    <submittedName>
        <fullName evidence="2">DUF4625 domain-containing protein</fullName>
    </submittedName>
</protein>
<feature type="signal peptide" evidence="1">
    <location>
        <begin position="1"/>
        <end position="22"/>
    </location>
</feature>
<name>A0A9E6ZN87_9FLAO</name>
<feature type="chain" id="PRO_5038825905" evidence="1">
    <location>
        <begin position="23"/>
        <end position="302"/>
    </location>
</feature>
<accession>A0A9E6ZN87</accession>
<evidence type="ECO:0000313" key="3">
    <source>
        <dbReference type="Proteomes" id="UP000831290"/>
    </source>
</evidence>